<dbReference type="Gene3D" id="3.40.1190.10">
    <property type="entry name" value="Mur-like, catalytic domain"/>
    <property type="match status" value="1"/>
</dbReference>
<dbReference type="UniPathway" id="UPA00219"/>
<feature type="domain" description="Mur ligase N-terminal catalytic" evidence="12">
    <location>
        <begin position="29"/>
        <end position="102"/>
    </location>
</feature>
<evidence type="ECO:0000313" key="16">
    <source>
        <dbReference type="Proteomes" id="UP000184310"/>
    </source>
</evidence>
<sequence>MLELTFKEIVEAVKGEVIRKGNSEKFLRVSTDTRKIEKGSVFIALKGENFNGNTYINEASEKGAIVAIIDEKLYDEKTLNDEINIILVNNTREALLDLAKYYRNKLDIKVVGITGSTGKTSTKDLIAAVLSEDYKVFKTKGNFNNEIGMPLMILELDSSYDIAVLEMGMSNLLEIHNLARVATPDIAAITNIGISHIENLKTKDNILKAKLEIVDYFEKNNLLVLNGDDDMLAKVTTDSYRIIKTGISEENNIFASEINLFENSSKFKINDENDVVNFDLNLPGKHNIQNLLLAIAIAKELKVSYENMQKGLLNLEATSMRLDIIKLKDFTLINDCYNSSPASVKSSIDVQKALNGKRNIAIIGTMKELGHESENAHREIGEYAKINGIDKMLLVGEFTKFAKIGFGEEAKVYESKKELIKDLKSFIKKGDVILIKASRSMKFEEITKELEKFNL</sequence>
<dbReference type="InterPro" id="IPR005863">
    <property type="entry name" value="UDP-N-AcMur_synth"/>
</dbReference>
<dbReference type="Gene3D" id="3.90.190.20">
    <property type="entry name" value="Mur ligase, C-terminal domain"/>
    <property type="match status" value="1"/>
</dbReference>
<evidence type="ECO:0000259" key="14">
    <source>
        <dbReference type="Pfam" id="PF08245"/>
    </source>
</evidence>
<dbReference type="GO" id="GO:0051301">
    <property type="term" value="P:cell division"/>
    <property type="evidence" value="ECO:0007669"/>
    <property type="project" value="UniProtKB-KW"/>
</dbReference>
<dbReference type="EC" id="6.3.2.10" evidence="10 11"/>
<keyword evidence="9 10" id="KW-0961">Cell wall biogenesis/degradation</keyword>
<dbReference type="SUPFAM" id="SSF53244">
    <property type="entry name" value="MurD-like peptide ligases, peptide-binding domain"/>
    <property type="match status" value="1"/>
</dbReference>
<comment type="subcellular location">
    <subcellularLocation>
        <location evidence="10 11">Cytoplasm</location>
    </subcellularLocation>
</comment>
<comment type="catalytic activity">
    <reaction evidence="10 11">
        <text>D-alanyl-D-alanine + UDP-N-acetyl-alpha-D-muramoyl-L-alanyl-gamma-D-glutamyl-meso-2,6-diaminopimelate + ATP = UDP-N-acetyl-alpha-D-muramoyl-L-alanyl-gamma-D-glutamyl-meso-2,6-diaminopimeloyl-D-alanyl-D-alanine + ADP + phosphate + H(+)</text>
        <dbReference type="Rhea" id="RHEA:28374"/>
        <dbReference type="ChEBI" id="CHEBI:15378"/>
        <dbReference type="ChEBI" id="CHEBI:30616"/>
        <dbReference type="ChEBI" id="CHEBI:43474"/>
        <dbReference type="ChEBI" id="CHEBI:57822"/>
        <dbReference type="ChEBI" id="CHEBI:61386"/>
        <dbReference type="ChEBI" id="CHEBI:83905"/>
        <dbReference type="ChEBI" id="CHEBI:456216"/>
        <dbReference type="EC" id="6.3.2.10"/>
    </reaction>
</comment>
<name>A0A1M6KPS3_9CLOT</name>
<feature type="domain" description="Mur ligase central" evidence="14">
    <location>
        <begin position="113"/>
        <end position="298"/>
    </location>
</feature>
<dbReference type="OrthoDB" id="9801978at2"/>
<evidence type="ECO:0000256" key="9">
    <source>
        <dbReference type="ARBA" id="ARBA00023316"/>
    </source>
</evidence>
<dbReference type="RefSeq" id="WP_072987342.1">
    <property type="nucleotide sequence ID" value="NZ_FQZB01000009.1"/>
</dbReference>
<evidence type="ECO:0000256" key="7">
    <source>
        <dbReference type="ARBA" id="ARBA00022984"/>
    </source>
</evidence>
<dbReference type="Proteomes" id="UP000184310">
    <property type="component" value="Unassembled WGS sequence"/>
</dbReference>
<evidence type="ECO:0000256" key="1">
    <source>
        <dbReference type="ARBA" id="ARBA00022490"/>
    </source>
</evidence>
<dbReference type="Pfam" id="PF08245">
    <property type="entry name" value="Mur_ligase_M"/>
    <property type="match status" value="1"/>
</dbReference>
<dbReference type="InterPro" id="IPR036615">
    <property type="entry name" value="Mur_ligase_C_dom_sf"/>
</dbReference>
<reference evidence="15 16" key="1">
    <citation type="submission" date="2016-11" db="EMBL/GenBank/DDBJ databases">
        <authorList>
            <person name="Jaros S."/>
            <person name="Januszkiewicz K."/>
            <person name="Wedrychowicz H."/>
        </authorList>
    </citation>
    <scope>NUCLEOTIDE SEQUENCE [LARGE SCALE GENOMIC DNA]</scope>
    <source>
        <strain evidence="15 16">DSM 21758</strain>
    </source>
</reference>
<dbReference type="GO" id="GO:0047480">
    <property type="term" value="F:UDP-N-acetylmuramoyl-tripeptide-D-alanyl-D-alanine ligase activity"/>
    <property type="evidence" value="ECO:0007669"/>
    <property type="project" value="UniProtKB-UniRule"/>
</dbReference>
<dbReference type="GO" id="GO:0008766">
    <property type="term" value="F:UDP-N-acetylmuramoylalanyl-D-glutamyl-2,6-diaminopimelate-D-alanyl-D-alanine ligase activity"/>
    <property type="evidence" value="ECO:0007669"/>
    <property type="project" value="RHEA"/>
</dbReference>
<keyword evidence="2 10" id="KW-0436">Ligase</keyword>
<feature type="domain" description="Mur ligase C-terminal" evidence="13">
    <location>
        <begin position="320"/>
        <end position="439"/>
    </location>
</feature>
<evidence type="ECO:0000256" key="3">
    <source>
        <dbReference type="ARBA" id="ARBA00022618"/>
    </source>
</evidence>
<evidence type="ECO:0000259" key="13">
    <source>
        <dbReference type="Pfam" id="PF02875"/>
    </source>
</evidence>
<dbReference type="InterPro" id="IPR035911">
    <property type="entry name" value="MurE/MurF_N"/>
</dbReference>
<evidence type="ECO:0000256" key="10">
    <source>
        <dbReference type="HAMAP-Rule" id="MF_02019"/>
    </source>
</evidence>
<proteinExistence type="inferred from homology"/>
<dbReference type="PANTHER" id="PTHR43024">
    <property type="entry name" value="UDP-N-ACETYLMURAMOYL-TRIPEPTIDE--D-ALANYL-D-ALANINE LIGASE"/>
    <property type="match status" value="1"/>
</dbReference>
<dbReference type="GO" id="GO:0005524">
    <property type="term" value="F:ATP binding"/>
    <property type="evidence" value="ECO:0007669"/>
    <property type="project" value="UniProtKB-UniRule"/>
</dbReference>
<dbReference type="SUPFAM" id="SSF63418">
    <property type="entry name" value="MurE/MurF N-terminal domain"/>
    <property type="match status" value="1"/>
</dbReference>
<dbReference type="Gene3D" id="3.40.1390.10">
    <property type="entry name" value="MurE/MurF, N-terminal domain"/>
    <property type="match status" value="1"/>
</dbReference>
<dbReference type="PANTHER" id="PTHR43024:SF1">
    <property type="entry name" value="UDP-N-ACETYLMURAMOYL-TRIPEPTIDE--D-ALANYL-D-ALANINE LIGASE"/>
    <property type="match status" value="1"/>
</dbReference>
<dbReference type="AlphaFoldDB" id="A0A1M6KPS3"/>
<dbReference type="GO" id="GO:0071555">
    <property type="term" value="P:cell wall organization"/>
    <property type="evidence" value="ECO:0007669"/>
    <property type="project" value="UniProtKB-KW"/>
</dbReference>
<keyword evidence="8 10" id="KW-0131">Cell cycle</keyword>
<keyword evidence="16" id="KW-1185">Reference proteome</keyword>
<evidence type="ECO:0000256" key="8">
    <source>
        <dbReference type="ARBA" id="ARBA00023306"/>
    </source>
</evidence>
<dbReference type="GO" id="GO:0005737">
    <property type="term" value="C:cytoplasm"/>
    <property type="evidence" value="ECO:0007669"/>
    <property type="project" value="UniProtKB-SubCell"/>
</dbReference>
<dbReference type="EMBL" id="FQZB01000009">
    <property type="protein sequence ID" value="SHJ60940.1"/>
    <property type="molecule type" value="Genomic_DNA"/>
</dbReference>
<keyword evidence="7 10" id="KW-0573">Peptidoglycan synthesis</keyword>
<dbReference type="Pfam" id="PF01225">
    <property type="entry name" value="Mur_ligase"/>
    <property type="match status" value="1"/>
</dbReference>
<dbReference type="Pfam" id="PF02875">
    <property type="entry name" value="Mur_ligase_C"/>
    <property type="match status" value="1"/>
</dbReference>
<evidence type="ECO:0000259" key="12">
    <source>
        <dbReference type="Pfam" id="PF01225"/>
    </source>
</evidence>
<evidence type="ECO:0000313" key="15">
    <source>
        <dbReference type="EMBL" id="SHJ60940.1"/>
    </source>
</evidence>
<comment type="pathway">
    <text evidence="10 11">Cell wall biogenesis; peptidoglycan biosynthesis.</text>
</comment>
<keyword evidence="1 10" id="KW-0963">Cytoplasm</keyword>
<dbReference type="InterPro" id="IPR013221">
    <property type="entry name" value="Mur_ligase_cen"/>
</dbReference>
<dbReference type="GO" id="GO:0009252">
    <property type="term" value="P:peptidoglycan biosynthetic process"/>
    <property type="evidence" value="ECO:0007669"/>
    <property type="project" value="UniProtKB-UniRule"/>
</dbReference>
<protein>
    <recommendedName>
        <fullName evidence="10 11">UDP-N-acetylmuramoyl-tripeptide--D-alanyl-D-alanine ligase</fullName>
        <ecNumber evidence="10 11">6.3.2.10</ecNumber>
    </recommendedName>
    <alternativeName>
        <fullName evidence="10">D-alanyl-D-alanine-adding enzyme</fullName>
    </alternativeName>
</protein>
<evidence type="ECO:0000256" key="6">
    <source>
        <dbReference type="ARBA" id="ARBA00022960"/>
    </source>
</evidence>
<dbReference type="STRING" id="1121302.SAMN02745163_02261"/>
<evidence type="ECO:0000256" key="5">
    <source>
        <dbReference type="ARBA" id="ARBA00022840"/>
    </source>
</evidence>
<dbReference type="InterPro" id="IPR004101">
    <property type="entry name" value="Mur_ligase_C"/>
</dbReference>
<dbReference type="SUPFAM" id="SSF53623">
    <property type="entry name" value="MurD-like peptide ligases, catalytic domain"/>
    <property type="match status" value="1"/>
</dbReference>
<accession>A0A1M6KPS3</accession>
<gene>
    <name evidence="10" type="primary">murF</name>
    <name evidence="15" type="ORF">SAMN02745163_02261</name>
</gene>
<evidence type="ECO:0000256" key="4">
    <source>
        <dbReference type="ARBA" id="ARBA00022741"/>
    </source>
</evidence>
<dbReference type="GO" id="GO:0008360">
    <property type="term" value="P:regulation of cell shape"/>
    <property type="evidence" value="ECO:0007669"/>
    <property type="project" value="UniProtKB-KW"/>
</dbReference>
<keyword evidence="3 10" id="KW-0132">Cell division</keyword>
<organism evidence="15 16">
    <name type="scientific">Clostridium cavendishii DSM 21758</name>
    <dbReference type="NCBI Taxonomy" id="1121302"/>
    <lineage>
        <taxon>Bacteria</taxon>
        <taxon>Bacillati</taxon>
        <taxon>Bacillota</taxon>
        <taxon>Clostridia</taxon>
        <taxon>Eubacteriales</taxon>
        <taxon>Clostridiaceae</taxon>
        <taxon>Clostridium</taxon>
    </lineage>
</organism>
<comment type="similarity">
    <text evidence="10">Belongs to the MurCDEF family. MurF subfamily.</text>
</comment>
<dbReference type="InterPro" id="IPR000713">
    <property type="entry name" value="Mur_ligase_N"/>
</dbReference>
<keyword evidence="4 10" id="KW-0547">Nucleotide-binding</keyword>
<feature type="binding site" evidence="10">
    <location>
        <begin position="115"/>
        <end position="121"/>
    </location>
    <ligand>
        <name>ATP</name>
        <dbReference type="ChEBI" id="CHEBI:30616"/>
    </ligand>
</feature>
<dbReference type="InterPro" id="IPR051046">
    <property type="entry name" value="MurCDEF_CellWall_CoF430Synth"/>
</dbReference>
<evidence type="ECO:0000256" key="2">
    <source>
        <dbReference type="ARBA" id="ARBA00022598"/>
    </source>
</evidence>
<comment type="function">
    <text evidence="10 11">Involved in cell wall formation. Catalyzes the final step in the synthesis of UDP-N-acetylmuramoyl-pentapeptide, the precursor of murein.</text>
</comment>
<dbReference type="InterPro" id="IPR036565">
    <property type="entry name" value="Mur-like_cat_sf"/>
</dbReference>
<evidence type="ECO:0000256" key="11">
    <source>
        <dbReference type="RuleBase" id="RU004136"/>
    </source>
</evidence>
<keyword evidence="6 10" id="KW-0133">Cell shape</keyword>
<keyword evidence="5 10" id="KW-0067">ATP-binding</keyword>
<dbReference type="HAMAP" id="MF_02019">
    <property type="entry name" value="MurF"/>
    <property type="match status" value="1"/>
</dbReference>
<dbReference type="NCBIfam" id="TIGR01143">
    <property type="entry name" value="murF"/>
    <property type="match status" value="1"/>
</dbReference>